<evidence type="ECO:0000313" key="2">
    <source>
        <dbReference type="EMBL" id="ACB77735.1"/>
    </source>
</evidence>
<dbReference type="InterPro" id="IPR035897">
    <property type="entry name" value="Toll_tir_struct_dom_sf"/>
</dbReference>
<dbReference type="KEGG" id="ote:Oter_4464"/>
<dbReference type="Pfam" id="PF13676">
    <property type="entry name" value="TIR_2"/>
    <property type="match status" value="1"/>
</dbReference>
<keyword evidence="3" id="KW-1185">Reference proteome</keyword>
<dbReference type="AlphaFoldDB" id="B1ZQ16"/>
<dbReference type="SUPFAM" id="SSF52200">
    <property type="entry name" value="Toll/Interleukin receptor TIR domain"/>
    <property type="match status" value="1"/>
</dbReference>
<dbReference type="HOGENOM" id="CLU_1642027_0_0_0"/>
<reference evidence="2 3" key="1">
    <citation type="journal article" date="2011" name="J. Bacteriol.">
        <title>Genome sequence of the verrucomicrobium Opitutus terrae PB90-1, an abundant inhabitant of rice paddy soil ecosystems.</title>
        <authorList>
            <person name="van Passel M.W."/>
            <person name="Kant R."/>
            <person name="Palva A."/>
            <person name="Copeland A."/>
            <person name="Lucas S."/>
            <person name="Lapidus A."/>
            <person name="Glavina del Rio T."/>
            <person name="Pitluck S."/>
            <person name="Goltsman E."/>
            <person name="Clum A."/>
            <person name="Sun H."/>
            <person name="Schmutz J."/>
            <person name="Larimer F.W."/>
            <person name="Land M.L."/>
            <person name="Hauser L."/>
            <person name="Kyrpides N."/>
            <person name="Mikhailova N."/>
            <person name="Richardson P.P."/>
            <person name="Janssen P.H."/>
            <person name="de Vos W.M."/>
            <person name="Smidt H."/>
        </authorList>
    </citation>
    <scope>NUCLEOTIDE SEQUENCE [LARGE SCALE GENOMIC DNA]</scope>
    <source>
        <strain evidence="3">DSM 11246 / JCM 15787 / PB90-1</strain>
    </source>
</reference>
<sequence length="161" mass="17375">MNDAVQPARLTVFVSYSVHDTSLVDTINGHLLPHARALFWGQDKVPGQDAWGTIYSWIDSADLVVVVLTGKTLSRALSVGNEVGYARKAGKRIIPLVGPEVPKGELGCLEGITYIRLDAEDPQRSISQLHDALARFAKEQETGRALALLGLVALGIIAFSK</sequence>
<dbReference type="Proteomes" id="UP000007013">
    <property type="component" value="Chromosome"/>
</dbReference>
<accession>B1ZQ16</accession>
<dbReference type="RefSeq" id="WP_012377249.1">
    <property type="nucleotide sequence ID" value="NC_010571.1"/>
</dbReference>
<name>B1ZQ16_OPITP</name>
<gene>
    <name evidence="2" type="ordered locus">Oter_4464</name>
</gene>
<dbReference type="Gene3D" id="3.40.50.10140">
    <property type="entry name" value="Toll/interleukin-1 receptor homology (TIR) domain"/>
    <property type="match status" value="1"/>
</dbReference>
<evidence type="ECO:0000259" key="1">
    <source>
        <dbReference type="Pfam" id="PF13676"/>
    </source>
</evidence>
<dbReference type="OrthoDB" id="582568at2"/>
<organism evidence="2 3">
    <name type="scientific">Opitutus terrae (strain DSM 11246 / JCM 15787 / PB90-1)</name>
    <dbReference type="NCBI Taxonomy" id="452637"/>
    <lineage>
        <taxon>Bacteria</taxon>
        <taxon>Pseudomonadati</taxon>
        <taxon>Verrucomicrobiota</taxon>
        <taxon>Opitutia</taxon>
        <taxon>Opitutales</taxon>
        <taxon>Opitutaceae</taxon>
        <taxon>Opitutus</taxon>
    </lineage>
</organism>
<dbReference type="InterPro" id="IPR000157">
    <property type="entry name" value="TIR_dom"/>
</dbReference>
<dbReference type="GO" id="GO:0007165">
    <property type="term" value="P:signal transduction"/>
    <property type="evidence" value="ECO:0007669"/>
    <property type="project" value="InterPro"/>
</dbReference>
<evidence type="ECO:0000313" key="3">
    <source>
        <dbReference type="Proteomes" id="UP000007013"/>
    </source>
</evidence>
<protein>
    <recommendedName>
        <fullName evidence="1">TIR domain-containing protein</fullName>
    </recommendedName>
</protein>
<feature type="domain" description="TIR" evidence="1">
    <location>
        <begin position="12"/>
        <end position="128"/>
    </location>
</feature>
<dbReference type="EMBL" id="CP001032">
    <property type="protein sequence ID" value="ACB77735.1"/>
    <property type="molecule type" value="Genomic_DNA"/>
</dbReference>
<proteinExistence type="predicted"/>